<evidence type="ECO:0000313" key="6">
    <source>
        <dbReference type="Proteomes" id="UP000000330"/>
    </source>
</evidence>
<dbReference type="InterPro" id="IPR043085">
    <property type="entry name" value="Gp27_dom2"/>
</dbReference>
<evidence type="ECO:0000259" key="2">
    <source>
        <dbReference type="Pfam" id="PF05257"/>
    </source>
</evidence>
<dbReference type="InterPro" id="IPR007921">
    <property type="entry name" value="CHAP_dom"/>
</dbReference>
<dbReference type="InterPro" id="IPR043083">
    <property type="entry name" value="Gp27_dom3"/>
</dbReference>
<name>D9I6C7_9CAUD</name>
<dbReference type="RefSeq" id="YP_004300774.1">
    <property type="nucleotide sequence ID" value="NC_015250.1"/>
</dbReference>
<dbReference type="KEGG" id="vg:10323180"/>
<dbReference type="Pfam" id="PF05257">
    <property type="entry name" value="CHAP"/>
    <property type="match status" value="1"/>
</dbReference>
<dbReference type="Gene3D" id="3.30.1920.40">
    <property type="match status" value="1"/>
</dbReference>
<gene>
    <name evidence="5" type="primary">27</name>
    <name evidence="5" type="ORF">Acj133p193</name>
</gene>
<dbReference type="EMBL" id="HM114315">
    <property type="protein sequence ID" value="ADJ19508.1"/>
    <property type="molecule type" value="Genomic_DNA"/>
</dbReference>
<evidence type="ECO:0000256" key="1">
    <source>
        <dbReference type="ARBA" id="ARBA00022529"/>
    </source>
</evidence>
<dbReference type="GeneID" id="10323180"/>
<sequence>MKDVQRPGYPNVSIKLYEDYTAWGENRFIELAATFTTLTLRDGLYGRNEGILQFFDAYNLHTRMNGEQIIQISLANSNSDNVLTRIYGSKNTSVSVDSKGDNILAINLEPIHHVVNQKFARTFFQNATESIQEMIRVIYLNKDQIAPNVDGLNAFVPRVPWVSNLKDYMQYVRDVGMSVEQEQFVFTWEDFAGIHVEDYQFIIDQPAIGCVVGDENMIGEYVDQLDSPLVFKFQWLSKTNQFVRNPLENTTFFSHSFNDKALDRITTGTGENSVYISRSGGYSEMTYRNGYEEALRLCTMAQYDGYATCQSYGNFEFMPGMKMNFSDPKRQFKTDFYIDEVVHEISNNSSRTHIYMFTNGKELKPVELVKVKSQSLAEQPIINEEPLVEDGKELIAGSWDLNRLCTTALANAAGRKSTGDCAKYVRLALESAQKKKMFSGGLGHANQMSSRLVKMGWVSVGSNITSWQKGDICVFSRTNTEAGQKYGHVAIWTGVKWVSDFIQNQIQPTRGSNLPYTIYRVKQ</sequence>
<organism evidence="5 6">
    <name type="scientific">Acinetobacter phage 133</name>
    <dbReference type="NCBI Taxonomy" id="2919552"/>
    <lineage>
        <taxon>Viruses</taxon>
        <taxon>Duplodnaviria</taxon>
        <taxon>Heunggongvirae</taxon>
        <taxon>Uroviricota</taxon>
        <taxon>Caudoviricetes</taxon>
        <taxon>Pantevenvirales</taxon>
        <taxon>Straboviridae</taxon>
        <taxon>Tevenvirinae</taxon>
        <taxon>Centumtrigintavirus</taxon>
        <taxon>Centumtrigintavirus cv133</taxon>
        <taxon>Acinetobacter virus 133</taxon>
    </lineage>
</organism>
<evidence type="ECO:0000259" key="3">
    <source>
        <dbReference type="Pfam" id="PF09096"/>
    </source>
</evidence>
<dbReference type="Gene3D" id="2.40.30.150">
    <property type="entry name" value="Bacteriophage T4, Gp27, baseplate hub, domain 3"/>
    <property type="match status" value="1"/>
</dbReference>
<dbReference type="InterPro" id="IPR015181">
    <property type="entry name" value="Phage_T4_Gp27_N"/>
</dbReference>
<feature type="domain" description="Bacteriophage T4 Gp27 baseplate hub C-terminal" evidence="3">
    <location>
        <begin position="203"/>
        <end position="373"/>
    </location>
</feature>
<dbReference type="Pfam" id="PF09096">
    <property type="entry name" value="Phage-tail_2"/>
    <property type="match status" value="1"/>
</dbReference>
<dbReference type="Gene3D" id="3.90.1720.10">
    <property type="entry name" value="endopeptidase domain like (from Nostoc punctiforme)"/>
    <property type="match status" value="1"/>
</dbReference>
<evidence type="ECO:0000259" key="4">
    <source>
        <dbReference type="Pfam" id="PF09097"/>
    </source>
</evidence>
<dbReference type="GO" id="GO:0098025">
    <property type="term" value="C:virus tail, baseplate"/>
    <property type="evidence" value="ECO:0007669"/>
    <property type="project" value="InterPro"/>
</dbReference>
<dbReference type="Gene3D" id="2.40.10.10">
    <property type="entry name" value="Trypsin-like serine proteases"/>
    <property type="match status" value="1"/>
</dbReference>
<dbReference type="InterPro" id="IPR043084">
    <property type="entry name" value="Gp27_dom4"/>
</dbReference>
<feature type="domain" description="Bacteriophage T4 Gp27 baseplate hub N-terminal" evidence="4">
    <location>
        <begin position="5"/>
        <end position="199"/>
    </location>
</feature>
<reference evidence="5 6" key="1">
    <citation type="journal article" date="2010" name="Virol. J.">
        <title>Genomes of the T4-related bacteriophages as windows on microbial genome evolution.</title>
        <authorList>
            <person name="Petrov V.M."/>
            <person name="Ratnayaka S."/>
            <person name="Nolan J.M."/>
            <person name="Miller E.S."/>
            <person name="Karam J.D."/>
        </authorList>
    </citation>
    <scope>NUCLEOTIDE SEQUENCE [LARGE SCALE GENOMIC DNA]</scope>
    <source>
        <strain evidence="5">Acj133</strain>
    </source>
</reference>
<protein>
    <submittedName>
        <fullName evidence="5">Gp27 baseplate hub subunit</fullName>
    </submittedName>
</protein>
<keyword evidence="6" id="KW-1185">Reference proteome</keyword>
<keyword evidence="1" id="KW-0929">Antimicrobial</keyword>
<evidence type="ECO:0000313" key="5">
    <source>
        <dbReference type="EMBL" id="ADJ19508.1"/>
    </source>
</evidence>
<dbReference type="InterPro" id="IPR015180">
    <property type="entry name" value="Phage_T4_Gp27_C"/>
</dbReference>
<dbReference type="InterPro" id="IPR043504">
    <property type="entry name" value="Peptidase_S1_PA_chymotrypsin"/>
</dbReference>
<dbReference type="Proteomes" id="UP000000330">
    <property type="component" value="Segment"/>
</dbReference>
<proteinExistence type="predicted"/>
<dbReference type="Pfam" id="PF09097">
    <property type="entry name" value="Phage-tail_1"/>
    <property type="match status" value="1"/>
</dbReference>
<dbReference type="SUPFAM" id="SSF69279">
    <property type="entry name" value="Phage tail proteins"/>
    <property type="match status" value="2"/>
</dbReference>
<feature type="domain" description="Peptidase C51" evidence="2">
    <location>
        <begin position="418"/>
        <end position="495"/>
    </location>
</feature>
<dbReference type="Gene3D" id="3.55.50.20">
    <property type="match status" value="1"/>
</dbReference>
<accession>D9I6C7</accession>